<accession>A0A1W1UY57</accession>
<keyword evidence="3" id="KW-1185">Reference proteome</keyword>
<evidence type="ECO:0000313" key="3">
    <source>
        <dbReference type="Proteomes" id="UP000192582"/>
    </source>
</evidence>
<gene>
    <name evidence="2" type="ORF">SAMN00790413_03666</name>
</gene>
<evidence type="ECO:0000313" key="2">
    <source>
        <dbReference type="EMBL" id="SMB86055.1"/>
    </source>
</evidence>
<dbReference type="Pfam" id="PF14332">
    <property type="entry name" value="DUF4388"/>
    <property type="match status" value="1"/>
</dbReference>
<dbReference type="InterPro" id="IPR025497">
    <property type="entry name" value="PatA-like_N"/>
</dbReference>
<sequence>MYQQSGVNQNQRARESEIRTDPSAFSVVPVVLIVGQHADAVVAELRHSAPGGEHWHLTSSATPEDALRLTFAPAPDLLVLQVDASISETHPLFEYARLAWPETFFLLSTPCTREEVQPLFSQYGDMPLASPELASLCAAIAHEVATLSHGSLRGLSLPSFLQMMEWEAKSLAIRVQCEQDWGRLHLKQGRLVDAYVHQQQRYGEAAAFEILNWQDTTVTIERSYRNEHDVIGQPLTSLLMEAMKRKDEGAHAKVLRLDDFILDKESKEPPVLEWDQAQAALPPTLFPAPIVFPSEEKSSVTIPQFNIANVKDTLDTALETIDGAIAAALVDYGSGMALGMVGNGVHLEMAAAGNTEVMRALVGTLKMLGIQGGIEDILITLDKQYHILYIVPSHPLFIYLVLSKDQSNLAMARYKLRTLTQDLNI</sequence>
<dbReference type="AlphaFoldDB" id="A0A1W1UY57"/>
<protein>
    <recommendedName>
        <fullName evidence="1">PatA-like N-terminal domain-containing protein</fullName>
    </recommendedName>
</protein>
<dbReference type="Proteomes" id="UP000192582">
    <property type="component" value="Unassembled WGS sequence"/>
</dbReference>
<reference evidence="2 3" key="1">
    <citation type="submission" date="2017-04" db="EMBL/GenBank/DDBJ databases">
        <authorList>
            <person name="Afonso C.L."/>
            <person name="Miller P.J."/>
            <person name="Scott M.A."/>
            <person name="Spackman E."/>
            <person name="Goraichik I."/>
            <person name="Dimitrov K.M."/>
            <person name="Suarez D.L."/>
            <person name="Swayne D.E."/>
        </authorList>
    </citation>
    <scope>NUCLEOTIDE SEQUENCE [LARGE SCALE GENOMIC DNA]</scope>
    <source>
        <strain evidence="2 3">KR-140</strain>
    </source>
</reference>
<organism evidence="2 3">
    <name type="scientific">Deinococcus hopiensis KR-140</name>
    <dbReference type="NCBI Taxonomy" id="695939"/>
    <lineage>
        <taxon>Bacteria</taxon>
        <taxon>Thermotogati</taxon>
        <taxon>Deinococcota</taxon>
        <taxon>Deinococci</taxon>
        <taxon>Deinococcales</taxon>
        <taxon>Deinococcaceae</taxon>
        <taxon>Deinococcus</taxon>
    </lineage>
</organism>
<dbReference type="EMBL" id="FWWU01000008">
    <property type="protein sequence ID" value="SMB86055.1"/>
    <property type="molecule type" value="Genomic_DNA"/>
</dbReference>
<evidence type="ECO:0000259" key="1">
    <source>
        <dbReference type="Pfam" id="PF14332"/>
    </source>
</evidence>
<proteinExistence type="predicted"/>
<feature type="domain" description="PatA-like N-terminal" evidence="1">
    <location>
        <begin position="149"/>
        <end position="248"/>
    </location>
</feature>
<dbReference type="STRING" id="695939.SAMN00790413_03666"/>
<name>A0A1W1UY57_9DEIO</name>